<dbReference type="EMBL" id="JAJVDC020000049">
    <property type="protein sequence ID" value="KAL1630291.1"/>
    <property type="molecule type" value="Genomic_DNA"/>
</dbReference>
<evidence type="ECO:0000313" key="3">
    <source>
        <dbReference type="EMBL" id="KAL1630291.1"/>
    </source>
</evidence>
<name>A0ABR3SUR3_9PEZI</name>
<reference evidence="3 4" key="1">
    <citation type="submission" date="2024-02" db="EMBL/GenBank/DDBJ databases">
        <title>De novo assembly and annotation of 12 fungi associated with fruit tree decline syndrome in Ontario, Canada.</title>
        <authorList>
            <person name="Sulman M."/>
            <person name="Ellouze W."/>
            <person name="Ilyukhin E."/>
        </authorList>
    </citation>
    <scope>NUCLEOTIDE SEQUENCE [LARGE SCALE GENOMIC DNA]</scope>
    <source>
        <strain evidence="3 4">M1-105</strain>
    </source>
</reference>
<evidence type="ECO:0000256" key="1">
    <source>
        <dbReference type="SAM" id="MobiDB-lite"/>
    </source>
</evidence>
<dbReference type="Proteomes" id="UP001521116">
    <property type="component" value="Unassembled WGS sequence"/>
</dbReference>
<evidence type="ECO:0000259" key="2">
    <source>
        <dbReference type="PROSITE" id="PS50181"/>
    </source>
</evidence>
<comment type="caution">
    <text evidence="3">The sequence shown here is derived from an EMBL/GenBank/DDBJ whole genome shotgun (WGS) entry which is preliminary data.</text>
</comment>
<keyword evidence="4" id="KW-1185">Reference proteome</keyword>
<accession>A0ABR3SUR3</accession>
<feature type="compositionally biased region" description="Low complexity" evidence="1">
    <location>
        <begin position="72"/>
        <end position="84"/>
    </location>
</feature>
<feature type="domain" description="F-box" evidence="2">
    <location>
        <begin position="229"/>
        <end position="274"/>
    </location>
</feature>
<protein>
    <recommendedName>
        <fullName evidence="2">F-box domain-containing protein</fullName>
    </recommendedName>
</protein>
<dbReference type="InterPro" id="IPR001810">
    <property type="entry name" value="F-box_dom"/>
</dbReference>
<gene>
    <name evidence="3" type="ORF">SLS56_005116</name>
</gene>
<proteinExistence type="predicted"/>
<feature type="compositionally biased region" description="Polar residues" evidence="1">
    <location>
        <begin position="59"/>
        <end position="69"/>
    </location>
</feature>
<dbReference type="PROSITE" id="PS50181">
    <property type="entry name" value="FBOX"/>
    <property type="match status" value="1"/>
</dbReference>
<feature type="region of interest" description="Disordered" evidence="1">
    <location>
        <begin position="31"/>
        <end position="102"/>
    </location>
</feature>
<organism evidence="3 4">
    <name type="scientific">Neofusicoccum ribis</name>
    <dbReference type="NCBI Taxonomy" id="45134"/>
    <lineage>
        <taxon>Eukaryota</taxon>
        <taxon>Fungi</taxon>
        <taxon>Dikarya</taxon>
        <taxon>Ascomycota</taxon>
        <taxon>Pezizomycotina</taxon>
        <taxon>Dothideomycetes</taxon>
        <taxon>Dothideomycetes incertae sedis</taxon>
        <taxon>Botryosphaeriales</taxon>
        <taxon>Botryosphaeriaceae</taxon>
        <taxon>Neofusicoccum</taxon>
    </lineage>
</organism>
<evidence type="ECO:0000313" key="4">
    <source>
        <dbReference type="Proteomes" id="UP001521116"/>
    </source>
</evidence>
<sequence>MASDSVTNAFVFSFATGGTSSASHAFSAGTADPLLANSSSSQGPQGVADAAHHAPLRDSSPSPDSNIMAMQSGPLPSGLPTPSSQHNAPEHTASPHIHYADTDIPEDDASRELRRLFPLLRPVNASVTRKELPVPKKVCDMHPIALMAYTVPNSPDASNVWPDRRPADNPTAKYVAYPLPESPRPVSPPSTSLPSASFIDCMWSDDRERPHVNAPPNLDPANTFNPNDESARDRLPQEMFDAIAHFLSRDDMKALRLTSRRMNALASERLFNTVVVPFRQGIFNEEIRAEMKKYTGKGKSKSTAINIFKSHGHYIQRFGLSFEVTEALLAHLPKLVQHDLLKSYWGSYLWPCSIHQRQSTVPDWESMEDIVGMKEALADLTNLKELALSIDSGLGWLPGPDKSIRSQMIHDCVELFPNSHGLPARSKQAQQELWGLLKSQYSARGVGNDLLTSRLYRIEREDYTDHPPVVHTGVPNELQYIDRRTLMEATAPEGESTEFCPHNGFLCSTKESNSSRSCFSHPVQPNNLTPEQLELLLKNQWAQQSLMIAYVIGIIDSETCRSITTLNLACLPGRLVVTLDREDLWDALPCLKSFNIKIMGEFRELYQDVFEEAHCHPVAPSNAVPSFRAFLRNQIAQRSNIVSLNIGWASGGENAIGILGRNKNLLPVPFLDPHLPSSVYMMDEVIGFPYVKHLTISNSWMTPRALERLVIMHKGSALAKLTLDSVSLLVIPAAAGGAMPPRTDRFYKINPVTKEQQTINLPHRDGSWPRVLDTISPNAHFGQYGADTNNLKDATSLKEIELISCGHNMLESNGWGLESLDREFFAGFNTAFSNEVYTFLNARRAVLDIAMWKVRDNCLGSIIPHIPRIEAVTLATMWGASFGWSDPDAKHAALLDGQKEGGSGRFSAVIRATTA</sequence>